<keyword evidence="2" id="KW-0813">Transport</keyword>
<feature type="transmembrane region" description="Helical" evidence="7">
    <location>
        <begin position="385"/>
        <end position="403"/>
    </location>
</feature>
<evidence type="ECO:0000256" key="1">
    <source>
        <dbReference type="ARBA" id="ARBA00004141"/>
    </source>
</evidence>
<evidence type="ECO:0000256" key="3">
    <source>
        <dbReference type="ARBA" id="ARBA00022692"/>
    </source>
</evidence>
<dbReference type="Proteomes" id="UP001438707">
    <property type="component" value="Unassembled WGS sequence"/>
</dbReference>
<evidence type="ECO:0000256" key="7">
    <source>
        <dbReference type="SAM" id="Phobius"/>
    </source>
</evidence>
<organism evidence="9 10">
    <name type="scientific">Apatococcus lobatus</name>
    <dbReference type="NCBI Taxonomy" id="904363"/>
    <lineage>
        <taxon>Eukaryota</taxon>
        <taxon>Viridiplantae</taxon>
        <taxon>Chlorophyta</taxon>
        <taxon>core chlorophytes</taxon>
        <taxon>Trebouxiophyceae</taxon>
        <taxon>Chlorellales</taxon>
        <taxon>Chlorellaceae</taxon>
        <taxon>Apatococcus</taxon>
    </lineage>
</organism>
<sequence>MASPRDRDQQEPLLVDQDHQFRARKPKSRTVSFAILCLCVLVVNSTFSVLSPIFPQEALKRDIGTGVVGLIFSSYSWVNFAAAPMLGTAVQKGYLTRRTLLVIGLLVVTTGCLGFGLSAQIEHRLWFMGACFFLRIFQGLGCAAVDTASLGVVISLYRDTDFLGTAMGLLESALSLGWVIGPVTGGFAADVGGFGLPFFLSGGAALVFCPILAWLLPADEPGKEDDENQPDTPLITIVTHPTLATLLLCPVLMAAGFTFLDPVLGPHLTSQGYSAGMVGAAFGVVSAVYACLSPFTGWLSDRLGRLPVMITGLILVAGSYLVLGPFPPLVPPHSETSTPLLWASMVLLGVGSGCVLVPALPALLEATSSLGFKDSGMEDLLSGTVSGAFYLGGGAAPALAGTINSLFGFGWACSGMGFLMLLQALALLILMLFLKRPPDTSSKASPHSAHVDPPAADAEQPFVHENGEGPYLAGEGAWDRAQVGAAVSPRNPADSRSQQKAGLPRLRRISMSQPSFKRKPAQAEGGQANGL</sequence>
<feature type="transmembrane region" description="Helical" evidence="7">
    <location>
        <begin position="194"/>
        <end position="216"/>
    </location>
</feature>
<dbReference type="InterPro" id="IPR020846">
    <property type="entry name" value="MFS_dom"/>
</dbReference>
<dbReference type="EMBL" id="JALJOS010000017">
    <property type="protein sequence ID" value="KAK9827783.1"/>
    <property type="molecule type" value="Genomic_DNA"/>
</dbReference>
<dbReference type="Gene3D" id="1.20.1250.20">
    <property type="entry name" value="MFS general substrate transporter like domains"/>
    <property type="match status" value="2"/>
</dbReference>
<feature type="transmembrane region" description="Helical" evidence="7">
    <location>
        <begin position="304"/>
        <end position="322"/>
    </location>
</feature>
<dbReference type="SUPFAM" id="SSF103473">
    <property type="entry name" value="MFS general substrate transporter"/>
    <property type="match status" value="1"/>
</dbReference>
<evidence type="ECO:0000256" key="2">
    <source>
        <dbReference type="ARBA" id="ARBA00022448"/>
    </source>
</evidence>
<dbReference type="PANTHER" id="PTHR23506:SF26">
    <property type="entry name" value="MFS-TYPE TRANSPORTER SLC18B1"/>
    <property type="match status" value="1"/>
</dbReference>
<reference evidence="9 10" key="1">
    <citation type="journal article" date="2024" name="Nat. Commun.">
        <title>Phylogenomics reveals the evolutionary origins of lichenization in chlorophyte algae.</title>
        <authorList>
            <person name="Puginier C."/>
            <person name="Libourel C."/>
            <person name="Otte J."/>
            <person name="Skaloud P."/>
            <person name="Haon M."/>
            <person name="Grisel S."/>
            <person name="Petersen M."/>
            <person name="Berrin J.G."/>
            <person name="Delaux P.M."/>
            <person name="Dal Grande F."/>
            <person name="Keller J."/>
        </authorList>
    </citation>
    <scope>NUCLEOTIDE SEQUENCE [LARGE SCALE GENOMIC DNA]</scope>
    <source>
        <strain evidence="9 10">SAG 2145</strain>
    </source>
</reference>
<feature type="transmembrane region" description="Helical" evidence="7">
    <location>
        <begin position="272"/>
        <end position="292"/>
    </location>
</feature>
<dbReference type="AlphaFoldDB" id="A0AAW1R2P6"/>
<keyword evidence="3 7" id="KW-0812">Transmembrane</keyword>
<keyword evidence="10" id="KW-1185">Reference proteome</keyword>
<name>A0AAW1R2P6_9CHLO</name>
<gene>
    <name evidence="9" type="ORF">WJX74_001961</name>
</gene>
<accession>A0AAW1R2P6</accession>
<comment type="subcellular location">
    <subcellularLocation>
        <location evidence="1">Membrane</location>
        <topology evidence="1">Multi-pass membrane protein</topology>
    </subcellularLocation>
</comment>
<feature type="transmembrane region" description="Helical" evidence="7">
    <location>
        <begin position="31"/>
        <end position="54"/>
    </location>
</feature>
<feature type="transmembrane region" description="Helical" evidence="7">
    <location>
        <begin position="66"/>
        <end position="87"/>
    </location>
</feature>
<evidence type="ECO:0000259" key="8">
    <source>
        <dbReference type="PROSITE" id="PS50850"/>
    </source>
</evidence>
<feature type="transmembrane region" description="Helical" evidence="7">
    <location>
        <begin position="125"/>
        <end position="157"/>
    </location>
</feature>
<feature type="region of interest" description="Disordered" evidence="6">
    <location>
        <begin position="483"/>
        <end position="531"/>
    </location>
</feature>
<feature type="transmembrane region" description="Helical" evidence="7">
    <location>
        <begin position="342"/>
        <end position="364"/>
    </location>
</feature>
<dbReference type="PANTHER" id="PTHR23506">
    <property type="entry name" value="GH10249P"/>
    <property type="match status" value="1"/>
</dbReference>
<dbReference type="InterPro" id="IPR011701">
    <property type="entry name" value="MFS"/>
</dbReference>
<keyword evidence="4 7" id="KW-1133">Transmembrane helix</keyword>
<dbReference type="InterPro" id="IPR036259">
    <property type="entry name" value="MFS_trans_sf"/>
</dbReference>
<feature type="transmembrane region" description="Helical" evidence="7">
    <location>
        <begin position="237"/>
        <end position="260"/>
    </location>
</feature>
<dbReference type="GO" id="GO:0016020">
    <property type="term" value="C:membrane"/>
    <property type="evidence" value="ECO:0007669"/>
    <property type="project" value="UniProtKB-SubCell"/>
</dbReference>
<proteinExistence type="predicted"/>
<dbReference type="Pfam" id="PF07690">
    <property type="entry name" value="MFS_1"/>
    <property type="match status" value="1"/>
</dbReference>
<evidence type="ECO:0000313" key="10">
    <source>
        <dbReference type="Proteomes" id="UP001438707"/>
    </source>
</evidence>
<dbReference type="PROSITE" id="PS50850">
    <property type="entry name" value="MFS"/>
    <property type="match status" value="1"/>
</dbReference>
<keyword evidence="5 7" id="KW-0472">Membrane</keyword>
<evidence type="ECO:0000256" key="4">
    <source>
        <dbReference type="ARBA" id="ARBA00022989"/>
    </source>
</evidence>
<protein>
    <recommendedName>
        <fullName evidence="8">Major facilitator superfamily (MFS) profile domain-containing protein</fullName>
    </recommendedName>
</protein>
<dbReference type="GO" id="GO:0022857">
    <property type="term" value="F:transmembrane transporter activity"/>
    <property type="evidence" value="ECO:0007669"/>
    <property type="project" value="InterPro"/>
</dbReference>
<feature type="transmembrane region" description="Helical" evidence="7">
    <location>
        <begin position="169"/>
        <end position="188"/>
    </location>
</feature>
<feature type="domain" description="Major facilitator superfamily (MFS) profile" evidence="8">
    <location>
        <begin position="32"/>
        <end position="441"/>
    </location>
</feature>
<feature type="transmembrane region" description="Helical" evidence="7">
    <location>
        <begin position="409"/>
        <end position="434"/>
    </location>
</feature>
<dbReference type="InterPro" id="IPR050930">
    <property type="entry name" value="MFS_Vesicular_Transporter"/>
</dbReference>
<evidence type="ECO:0000256" key="5">
    <source>
        <dbReference type="ARBA" id="ARBA00023136"/>
    </source>
</evidence>
<evidence type="ECO:0000256" key="6">
    <source>
        <dbReference type="SAM" id="MobiDB-lite"/>
    </source>
</evidence>
<feature type="transmembrane region" description="Helical" evidence="7">
    <location>
        <begin position="99"/>
        <end position="119"/>
    </location>
</feature>
<evidence type="ECO:0000313" key="9">
    <source>
        <dbReference type="EMBL" id="KAK9827783.1"/>
    </source>
</evidence>
<comment type="caution">
    <text evidence="9">The sequence shown here is derived from an EMBL/GenBank/DDBJ whole genome shotgun (WGS) entry which is preliminary data.</text>
</comment>
<feature type="region of interest" description="Disordered" evidence="6">
    <location>
        <begin position="441"/>
        <end position="466"/>
    </location>
</feature>